<protein>
    <recommendedName>
        <fullName evidence="3">Glycosyltransferase</fullName>
    </recommendedName>
</protein>
<accession>A5D3A2</accession>
<dbReference type="EMBL" id="AP009389">
    <property type="protein sequence ID" value="BAF59263.1"/>
    <property type="molecule type" value="Genomic_DNA"/>
</dbReference>
<keyword evidence="2" id="KW-1185">Reference proteome</keyword>
<sequence>MRVLFLTTASWNDPPSRYRVHQYLPGLRKMGIAARCRAGVSDYVYKRFAPYRGWWAKAVFFGLGALSRIMACLVIWRYDVVFIQRLVLPHVFPLPEMLVCLVARLLGKRIVFDFDDAIFATSPHRKKTLAERFTDANRVARIIARCDAIIAGNTYLAGYARQYNRNVTVIPTCIDLARYPVKKAEKAPGEPCVIGWIGMPGSLPYLNILKPVFQEIAAKHNILVRIIGGRDYDCPGVRVEHRPWTYTDEVNWILSFDIGVMPLTESEEARGKCGLKLLQYMAAGIPAVASPVSANREIVMDGVNGYLAAFAEEWTEKLCSLLRSPRLRRAMGERSRVTVEQHFSLEAGLQKLAGVLRGDGLPGGAEKGGGRKAWNVSRW</sequence>
<proteinExistence type="predicted"/>
<dbReference type="CAZy" id="GT4">
    <property type="family name" value="Glycosyltransferase Family 4"/>
</dbReference>
<dbReference type="STRING" id="370438.PTH_1082"/>
<dbReference type="CDD" id="cd03801">
    <property type="entry name" value="GT4_PimA-like"/>
    <property type="match status" value="1"/>
</dbReference>
<evidence type="ECO:0000313" key="2">
    <source>
        <dbReference type="Proteomes" id="UP000006556"/>
    </source>
</evidence>
<gene>
    <name evidence="1" type="ordered locus">PTH_1082</name>
</gene>
<evidence type="ECO:0008006" key="3">
    <source>
        <dbReference type="Google" id="ProtNLM"/>
    </source>
</evidence>
<dbReference type="Proteomes" id="UP000006556">
    <property type="component" value="Chromosome"/>
</dbReference>
<dbReference type="HOGENOM" id="CLU_062433_0_0_9"/>
<dbReference type="PANTHER" id="PTHR12526">
    <property type="entry name" value="GLYCOSYLTRANSFERASE"/>
    <property type="match status" value="1"/>
</dbReference>
<dbReference type="eggNOG" id="COG0438">
    <property type="taxonomic scope" value="Bacteria"/>
</dbReference>
<dbReference type="AlphaFoldDB" id="A5D3A2"/>
<dbReference type="SUPFAM" id="SSF53756">
    <property type="entry name" value="UDP-Glycosyltransferase/glycogen phosphorylase"/>
    <property type="match status" value="1"/>
</dbReference>
<reference evidence="2" key="1">
    <citation type="journal article" date="2008" name="Genome Res.">
        <title>The genome of Pelotomaculum thermopropionicum reveals niche-associated evolution in anaerobic microbiota.</title>
        <authorList>
            <person name="Kosaka T."/>
            <person name="Kato S."/>
            <person name="Shimoyama T."/>
            <person name="Ishii S."/>
            <person name="Abe T."/>
            <person name="Watanabe K."/>
        </authorList>
    </citation>
    <scope>NUCLEOTIDE SEQUENCE [LARGE SCALE GENOMIC DNA]</scope>
    <source>
        <strain evidence="2">DSM 13744 / JCM 10971 / SI</strain>
    </source>
</reference>
<dbReference type="Gene3D" id="3.40.50.2000">
    <property type="entry name" value="Glycogen Phosphorylase B"/>
    <property type="match status" value="2"/>
</dbReference>
<organism evidence="1 2">
    <name type="scientific">Pelotomaculum thermopropionicum (strain DSM 13744 / JCM 10971 / SI)</name>
    <dbReference type="NCBI Taxonomy" id="370438"/>
    <lineage>
        <taxon>Bacteria</taxon>
        <taxon>Bacillati</taxon>
        <taxon>Bacillota</taxon>
        <taxon>Clostridia</taxon>
        <taxon>Eubacteriales</taxon>
        <taxon>Desulfotomaculaceae</taxon>
        <taxon>Pelotomaculum</taxon>
    </lineage>
</organism>
<name>A5D3A2_PELTS</name>
<dbReference type="KEGG" id="pth:PTH_1082"/>
<dbReference type="Pfam" id="PF13692">
    <property type="entry name" value="Glyco_trans_1_4"/>
    <property type="match status" value="1"/>
</dbReference>
<evidence type="ECO:0000313" key="1">
    <source>
        <dbReference type="EMBL" id="BAF59263.1"/>
    </source>
</evidence>